<dbReference type="RefSeq" id="WP_096197978.1">
    <property type="nucleotide sequence ID" value="NZ_JBQQHC010000017.1"/>
</dbReference>
<sequence>MLLALLIVAALVWSGIEAVRGGELSQFVSYFTNQSNLAFAIVVVLGVAWSGHRAARWDDLRGAVTFYLAMTGIIYALLVAPLDELLRWDIGWTGIVLHRIAPVAAVADWVLSPRSDRSSPRRILWWQVYPIAYLLVTWLRGAITGWYPYEFLDPTASSWPQVLATTVLVLVAFLAVATLLHLVGGLRRTTNADDVSLSAAGSP</sequence>
<evidence type="ECO:0000256" key="1">
    <source>
        <dbReference type="SAM" id="Phobius"/>
    </source>
</evidence>
<feature type="transmembrane region" description="Helical" evidence="1">
    <location>
        <begin position="123"/>
        <end position="143"/>
    </location>
</feature>
<evidence type="ECO:0000313" key="3">
    <source>
        <dbReference type="Proteomes" id="UP000218598"/>
    </source>
</evidence>
<feature type="transmembrane region" description="Helical" evidence="1">
    <location>
        <begin position="163"/>
        <end position="183"/>
    </location>
</feature>
<dbReference type="InterPro" id="IPR049713">
    <property type="entry name" value="Pr6Pr-like"/>
</dbReference>
<evidence type="ECO:0000313" key="2">
    <source>
        <dbReference type="EMBL" id="PCC37660.1"/>
    </source>
</evidence>
<feature type="transmembrane region" description="Helical" evidence="1">
    <location>
        <begin position="60"/>
        <end position="78"/>
    </location>
</feature>
<keyword evidence="1" id="KW-1133">Transmembrane helix</keyword>
<proteinExistence type="predicted"/>
<dbReference type="Proteomes" id="UP000218598">
    <property type="component" value="Unassembled WGS sequence"/>
</dbReference>
<evidence type="ECO:0008006" key="4">
    <source>
        <dbReference type="Google" id="ProtNLM"/>
    </source>
</evidence>
<dbReference type="EMBL" id="NRGR01000044">
    <property type="protein sequence ID" value="PCC37660.1"/>
    <property type="molecule type" value="Genomic_DNA"/>
</dbReference>
<comment type="caution">
    <text evidence="2">The sequence shown here is derived from an EMBL/GenBank/DDBJ whole genome shotgun (WGS) entry which is preliminary data.</text>
</comment>
<gene>
    <name evidence="2" type="ORF">CIK66_18135</name>
</gene>
<keyword evidence="3" id="KW-1185">Reference proteome</keyword>
<dbReference type="AlphaFoldDB" id="A0A2A3YEB4"/>
<keyword evidence="1" id="KW-0472">Membrane</keyword>
<feature type="transmembrane region" description="Helical" evidence="1">
    <location>
        <begin position="90"/>
        <end position="111"/>
    </location>
</feature>
<accession>A0A2A3YEB4</accession>
<protein>
    <recommendedName>
        <fullName evidence="4">FAR-17a/AIG1-like protein</fullName>
    </recommendedName>
</protein>
<dbReference type="OrthoDB" id="9809977at2"/>
<organism evidence="2 3">
    <name type="scientific">Brachybacterium alimentarium</name>
    <dbReference type="NCBI Taxonomy" id="47845"/>
    <lineage>
        <taxon>Bacteria</taxon>
        <taxon>Bacillati</taxon>
        <taxon>Actinomycetota</taxon>
        <taxon>Actinomycetes</taxon>
        <taxon>Micrococcales</taxon>
        <taxon>Dermabacteraceae</taxon>
        <taxon>Brachybacterium</taxon>
    </lineage>
</organism>
<dbReference type="NCBIfam" id="NF038065">
    <property type="entry name" value="Pr6Pr"/>
    <property type="match status" value="1"/>
</dbReference>
<feature type="transmembrane region" description="Helical" evidence="1">
    <location>
        <begin position="28"/>
        <end position="48"/>
    </location>
</feature>
<reference evidence="2 3" key="1">
    <citation type="journal article" date="2017" name="Elife">
        <title>Extensive horizontal gene transfer in cheese-associated bacteria.</title>
        <authorList>
            <person name="Bonham K.S."/>
            <person name="Wolfe B.E."/>
            <person name="Dutton R.J."/>
        </authorList>
    </citation>
    <scope>NUCLEOTIDE SEQUENCE [LARGE SCALE GENOMIC DNA]</scope>
    <source>
        <strain evidence="2 3">341_9</strain>
    </source>
</reference>
<keyword evidence="1" id="KW-0812">Transmembrane</keyword>
<name>A0A2A3YEB4_9MICO</name>